<evidence type="ECO:0000313" key="3">
    <source>
        <dbReference type="Proteomes" id="UP000623467"/>
    </source>
</evidence>
<dbReference type="GO" id="GO:0003964">
    <property type="term" value="F:RNA-directed DNA polymerase activity"/>
    <property type="evidence" value="ECO:0007669"/>
    <property type="project" value="UniProtKB-KW"/>
</dbReference>
<dbReference type="Gene3D" id="3.30.420.10">
    <property type="entry name" value="Ribonuclease H-like superfamily/Ribonuclease H"/>
    <property type="match status" value="1"/>
</dbReference>
<sequence>MSTGRPSETVKWVGLWLDRTLSGRKHIESRAADTGSVYKPLARLNRSVARCITGSFRTASLAALEKEAAILPAQLRIERDALLTITHCRPKKPKLASILHYVERIPGVRWPPNVPARSQRLRTRGTARQLDEAEGKNVPFDSSLGMEPIFPVYAAPWSSPLPVTTAIPGKEEALRALHVALGDNRRNGAAWYTDGSLLDGRAVPLEGGEVCEGEMEGLLHATEQTLADGHDDILCVADSQAALRGILSTSLRSGQFHAIRYDTLIRNALISSPHLALLNLWTPAHIGTTGYELADAAAKEATTLDPDPSGFISLTSTRRLIHLQILSEWDEAWKRSKTGNALDRRINKSPPSLNPIPLCSSPTIARQTSSTISQLRTGPSHLNAYRFKAGFIKSPECEACGAAYETRDRFLLECSAWESFRKPLYAAAKEAGLFGPLHVSPLLCEPKLLRATAAFIEATGRFA</sequence>
<feature type="domain" description="RNase H type-1" evidence="1">
    <location>
        <begin position="185"/>
        <end position="303"/>
    </location>
</feature>
<dbReference type="Proteomes" id="UP000623467">
    <property type="component" value="Unassembled WGS sequence"/>
</dbReference>
<dbReference type="EMBL" id="JACAZH010000004">
    <property type="protein sequence ID" value="KAF7371197.1"/>
    <property type="molecule type" value="Genomic_DNA"/>
</dbReference>
<organism evidence="2 3">
    <name type="scientific">Mycena sanguinolenta</name>
    <dbReference type="NCBI Taxonomy" id="230812"/>
    <lineage>
        <taxon>Eukaryota</taxon>
        <taxon>Fungi</taxon>
        <taxon>Dikarya</taxon>
        <taxon>Basidiomycota</taxon>
        <taxon>Agaricomycotina</taxon>
        <taxon>Agaricomycetes</taxon>
        <taxon>Agaricomycetidae</taxon>
        <taxon>Agaricales</taxon>
        <taxon>Marasmiineae</taxon>
        <taxon>Mycenaceae</taxon>
        <taxon>Mycena</taxon>
    </lineage>
</organism>
<gene>
    <name evidence="2" type="ORF">MSAN_00755200</name>
</gene>
<keyword evidence="2" id="KW-0808">Transferase</keyword>
<dbReference type="OrthoDB" id="2927436at2759"/>
<dbReference type="InterPro" id="IPR036397">
    <property type="entry name" value="RNaseH_sf"/>
</dbReference>
<dbReference type="PROSITE" id="PS50879">
    <property type="entry name" value="RNASE_H_1"/>
    <property type="match status" value="1"/>
</dbReference>
<dbReference type="SUPFAM" id="SSF53098">
    <property type="entry name" value="Ribonuclease H-like"/>
    <property type="match status" value="1"/>
</dbReference>
<keyword evidence="2" id="KW-0695">RNA-directed DNA polymerase</keyword>
<protein>
    <submittedName>
        <fullName evidence="2">Reverse transcriptase</fullName>
    </submittedName>
</protein>
<dbReference type="GO" id="GO:0003676">
    <property type="term" value="F:nucleic acid binding"/>
    <property type="evidence" value="ECO:0007669"/>
    <property type="project" value="InterPro"/>
</dbReference>
<proteinExistence type="predicted"/>
<name>A0A8H6Z5Q3_9AGAR</name>
<dbReference type="GO" id="GO:0004523">
    <property type="term" value="F:RNA-DNA hybrid ribonuclease activity"/>
    <property type="evidence" value="ECO:0007669"/>
    <property type="project" value="InterPro"/>
</dbReference>
<dbReference type="InterPro" id="IPR002156">
    <property type="entry name" value="RNaseH_domain"/>
</dbReference>
<keyword evidence="2" id="KW-0548">Nucleotidyltransferase</keyword>
<evidence type="ECO:0000259" key="1">
    <source>
        <dbReference type="PROSITE" id="PS50879"/>
    </source>
</evidence>
<evidence type="ECO:0000313" key="2">
    <source>
        <dbReference type="EMBL" id="KAF7371197.1"/>
    </source>
</evidence>
<reference evidence="2" key="1">
    <citation type="submission" date="2020-05" db="EMBL/GenBank/DDBJ databases">
        <title>Mycena genomes resolve the evolution of fungal bioluminescence.</title>
        <authorList>
            <person name="Tsai I.J."/>
        </authorList>
    </citation>
    <scope>NUCLEOTIDE SEQUENCE</scope>
    <source>
        <strain evidence="2">160909Yilan</strain>
    </source>
</reference>
<dbReference type="AlphaFoldDB" id="A0A8H6Z5Q3"/>
<keyword evidence="3" id="KW-1185">Reference proteome</keyword>
<comment type="caution">
    <text evidence="2">The sequence shown here is derived from an EMBL/GenBank/DDBJ whole genome shotgun (WGS) entry which is preliminary data.</text>
</comment>
<dbReference type="InterPro" id="IPR012337">
    <property type="entry name" value="RNaseH-like_sf"/>
</dbReference>
<accession>A0A8H6Z5Q3</accession>